<protein>
    <submittedName>
        <fullName evidence="2">VWA domain-containing protein</fullName>
    </submittedName>
</protein>
<reference evidence="3" key="1">
    <citation type="submission" date="2018-09" db="EMBL/GenBank/DDBJ databases">
        <authorList>
            <person name="Livingstone P.G."/>
            <person name="Whitworth D.E."/>
        </authorList>
    </citation>
    <scope>NUCLEOTIDE SEQUENCE [LARGE SCALE GENOMIC DNA]</scope>
    <source>
        <strain evidence="3">CA040B</strain>
    </source>
</reference>
<dbReference type="PROSITE" id="PS50234">
    <property type="entry name" value="VWFA"/>
    <property type="match status" value="1"/>
</dbReference>
<evidence type="ECO:0000259" key="1">
    <source>
        <dbReference type="PROSITE" id="PS50234"/>
    </source>
</evidence>
<dbReference type="SMART" id="SM00327">
    <property type="entry name" value="VWA"/>
    <property type="match status" value="1"/>
</dbReference>
<dbReference type="Proteomes" id="UP000273405">
    <property type="component" value="Unassembled WGS sequence"/>
</dbReference>
<dbReference type="InterPro" id="IPR002035">
    <property type="entry name" value="VWF_A"/>
</dbReference>
<dbReference type="OrthoDB" id="9781333at2"/>
<dbReference type="InterPro" id="IPR036465">
    <property type="entry name" value="vWFA_dom_sf"/>
</dbReference>
<comment type="caution">
    <text evidence="2">The sequence shown here is derived from an EMBL/GenBank/DDBJ whole genome shotgun (WGS) entry which is preliminary data.</text>
</comment>
<accession>A0A3A8N0H6</accession>
<dbReference type="PANTHER" id="PTHR10579:SF43">
    <property type="entry name" value="ZINC FINGER (C3HC4-TYPE RING FINGER) FAMILY PROTEIN"/>
    <property type="match status" value="1"/>
</dbReference>
<keyword evidence="3" id="KW-1185">Reference proteome</keyword>
<gene>
    <name evidence="2" type="ORF">D7X12_27740</name>
</gene>
<dbReference type="SUPFAM" id="SSF53300">
    <property type="entry name" value="vWA-like"/>
    <property type="match status" value="1"/>
</dbReference>
<evidence type="ECO:0000313" key="3">
    <source>
        <dbReference type="Proteomes" id="UP000273405"/>
    </source>
</evidence>
<proteinExistence type="predicted"/>
<evidence type="ECO:0000313" key="2">
    <source>
        <dbReference type="EMBL" id="RKH37977.1"/>
    </source>
</evidence>
<dbReference type="RefSeq" id="WP_120628278.1">
    <property type="nucleotide sequence ID" value="NZ_RAWG01000213.1"/>
</dbReference>
<dbReference type="EMBL" id="RAWG01000213">
    <property type="protein sequence ID" value="RKH37977.1"/>
    <property type="molecule type" value="Genomic_DNA"/>
</dbReference>
<dbReference type="Gene3D" id="3.40.50.410">
    <property type="entry name" value="von Willebrand factor, type A domain"/>
    <property type="match status" value="1"/>
</dbReference>
<sequence>MNRTVLFLALAGGLALTALVLGLPRGDGTSSPHVVVTTPLGSPTPPVNKPQGVTGAGSLQVTSRLAHPYIPVGPSETYVTVDLTGMEVPGAKRSPVNLAVVIDRSGSMSGYKLQQAKQAARHLVTLLRDEDRLAIVHYGSDVKSLPSLPATADNRERMARFIDGIWDDGGTNISAGLSVGRTQLASAMGGSATVNRLILMSDGQPTEGVSDDEGLKNVVREIRASGITVSSIGVGTDFNEDLMQAFAEYGAGAYGFLEDASKLSTLFQRDLQQATTAVARNVELSFELPPGTTLGEVLGYRAHQAGNTVRVAMPDFAAGQVERVVVRLNVTGGAAGQSVQVAGLKVAYTDLLANKGVEDLSTLAAVATDVREEVVSRQDKEATVYAARARSAQNLQKAAEAMSTGKKGEAQDYLRQNQVLFTEAAAVAGPAAVAVDQAEQAQAMQEYDAADDETSQRAAVKSSKVKALKSFGRMGSTY</sequence>
<organism evidence="2 3">
    <name type="scientific">Corallococcus sicarius</name>
    <dbReference type="NCBI Taxonomy" id="2316726"/>
    <lineage>
        <taxon>Bacteria</taxon>
        <taxon>Pseudomonadati</taxon>
        <taxon>Myxococcota</taxon>
        <taxon>Myxococcia</taxon>
        <taxon>Myxococcales</taxon>
        <taxon>Cystobacterineae</taxon>
        <taxon>Myxococcaceae</taxon>
        <taxon>Corallococcus</taxon>
    </lineage>
</organism>
<feature type="domain" description="VWFA" evidence="1">
    <location>
        <begin position="97"/>
        <end position="271"/>
    </location>
</feature>
<dbReference type="AlphaFoldDB" id="A0A3A8N0H6"/>
<dbReference type="Pfam" id="PF00092">
    <property type="entry name" value="VWA"/>
    <property type="match status" value="1"/>
</dbReference>
<dbReference type="InterPro" id="IPR051266">
    <property type="entry name" value="CLCR"/>
</dbReference>
<dbReference type="PANTHER" id="PTHR10579">
    <property type="entry name" value="CALCIUM-ACTIVATED CHLORIDE CHANNEL REGULATOR"/>
    <property type="match status" value="1"/>
</dbReference>
<name>A0A3A8N0H6_9BACT</name>